<dbReference type="Proteomes" id="UP000092124">
    <property type="component" value="Unassembled WGS sequence"/>
</dbReference>
<evidence type="ECO:0000313" key="1">
    <source>
        <dbReference type="EMBL" id="OBS79946.1"/>
    </source>
</evidence>
<evidence type="ECO:0000313" key="2">
    <source>
        <dbReference type="Proteomes" id="UP000092124"/>
    </source>
</evidence>
<sequence>MLVGTFAKSYTEKVFNGQGTLTYASTGTVPRSWPSSCEHPHPAVAQ</sequence>
<reference evidence="1 2" key="1">
    <citation type="submission" date="2016-06" db="EMBL/GenBank/DDBJ databases">
        <title>The Draft Genome Sequence and Annotation of the Desert Woodrat Neotoma lepida.</title>
        <authorList>
            <person name="Campbell M."/>
            <person name="Oakeson K.F."/>
            <person name="Yandell M."/>
            <person name="Halpert J.R."/>
            <person name="Dearing D."/>
        </authorList>
    </citation>
    <scope>NUCLEOTIDE SEQUENCE [LARGE SCALE GENOMIC DNA]</scope>
    <source>
        <strain evidence="1">417</strain>
        <tissue evidence="1">Liver</tissue>
    </source>
</reference>
<feature type="non-terminal residue" evidence="1">
    <location>
        <position position="46"/>
    </location>
</feature>
<gene>
    <name evidence="1" type="ORF">A6R68_21850</name>
</gene>
<dbReference type="AlphaFoldDB" id="A0A1A6HNW2"/>
<comment type="caution">
    <text evidence="1">The sequence shown here is derived from an EMBL/GenBank/DDBJ whole genome shotgun (WGS) entry which is preliminary data.</text>
</comment>
<name>A0A1A6HNW2_NEOLE</name>
<proteinExistence type="predicted"/>
<keyword evidence="2" id="KW-1185">Reference proteome</keyword>
<protein>
    <submittedName>
        <fullName evidence="1">Uncharacterized protein</fullName>
    </submittedName>
</protein>
<dbReference type="EMBL" id="LZPO01017638">
    <property type="protein sequence ID" value="OBS79946.1"/>
    <property type="molecule type" value="Genomic_DNA"/>
</dbReference>
<accession>A0A1A6HNW2</accession>
<organism evidence="1 2">
    <name type="scientific">Neotoma lepida</name>
    <name type="common">Desert woodrat</name>
    <dbReference type="NCBI Taxonomy" id="56216"/>
    <lineage>
        <taxon>Eukaryota</taxon>
        <taxon>Metazoa</taxon>
        <taxon>Chordata</taxon>
        <taxon>Craniata</taxon>
        <taxon>Vertebrata</taxon>
        <taxon>Euteleostomi</taxon>
        <taxon>Mammalia</taxon>
        <taxon>Eutheria</taxon>
        <taxon>Euarchontoglires</taxon>
        <taxon>Glires</taxon>
        <taxon>Rodentia</taxon>
        <taxon>Myomorpha</taxon>
        <taxon>Muroidea</taxon>
        <taxon>Cricetidae</taxon>
        <taxon>Neotominae</taxon>
        <taxon>Neotoma</taxon>
    </lineage>
</organism>